<keyword evidence="2" id="KW-0472">Membrane</keyword>
<protein>
    <recommendedName>
        <fullName evidence="5">G protein-coupled receptor</fullName>
    </recommendedName>
</protein>
<evidence type="ECO:0000256" key="2">
    <source>
        <dbReference type="SAM" id="Phobius"/>
    </source>
</evidence>
<keyword evidence="2" id="KW-0812">Transmembrane</keyword>
<dbReference type="Proteomes" id="UP001328107">
    <property type="component" value="Unassembled WGS sequence"/>
</dbReference>
<organism evidence="3 4">
    <name type="scientific">Pristionchus mayeri</name>
    <dbReference type="NCBI Taxonomy" id="1317129"/>
    <lineage>
        <taxon>Eukaryota</taxon>
        <taxon>Metazoa</taxon>
        <taxon>Ecdysozoa</taxon>
        <taxon>Nematoda</taxon>
        <taxon>Chromadorea</taxon>
        <taxon>Rhabditida</taxon>
        <taxon>Rhabditina</taxon>
        <taxon>Diplogasteromorpha</taxon>
        <taxon>Diplogasteroidea</taxon>
        <taxon>Neodiplogasteridae</taxon>
        <taxon>Pristionchus</taxon>
    </lineage>
</organism>
<accession>A0AAN5HXU6</accession>
<evidence type="ECO:0000313" key="3">
    <source>
        <dbReference type="EMBL" id="GMR45102.1"/>
    </source>
</evidence>
<reference evidence="4" key="1">
    <citation type="submission" date="2022-10" db="EMBL/GenBank/DDBJ databases">
        <title>Genome assembly of Pristionchus species.</title>
        <authorList>
            <person name="Yoshida K."/>
            <person name="Sommer R.J."/>
        </authorList>
    </citation>
    <scope>NUCLEOTIDE SEQUENCE [LARGE SCALE GENOMIC DNA]</scope>
    <source>
        <strain evidence="4">RS5460</strain>
    </source>
</reference>
<evidence type="ECO:0000313" key="4">
    <source>
        <dbReference type="Proteomes" id="UP001328107"/>
    </source>
</evidence>
<evidence type="ECO:0008006" key="5">
    <source>
        <dbReference type="Google" id="ProtNLM"/>
    </source>
</evidence>
<dbReference type="EMBL" id="BTRK01000004">
    <property type="protein sequence ID" value="GMR45102.1"/>
    <property type="molecule type" value="Genomic_DNA"/>
</dbReference>
<sequence>FFRTFATIYVADYEKNARMQISIILNSLIILASYATGYGIVTSNHCYDNNPKITSIRAMLYFQWFHWLLRYNERRLARLTDYLRRFNDEYSLSLRVQLKENIWSMKKIEFGAYFLTVGLALNMALIFPPILILTEPDQFETLQWFTCFGNLAFA</sequence>
<feature type="transmembrane region" description="Helical" evidence="2">
    <location>
        <begin position="110"/>
        <end position="132"/>
    </location>
</feature>
<keyword evidence="2" id="KW-1133">Transmembrane helix</keyword>
<dbReference type="GO" id="GO:0007606">
    <property type="term" value="P:sensory perception of chemical stimulus"/>
    <property type="evidence" value="ECO:0007669"/>
    <property type="project" value="InterPro"/>
</dbReference>
<dbReference type="Pfam" id="PF03125">
    <property type="entry name" value="Sre"/>
    <property type="match status" value="1"/>
</dbReference>
<dbReference type="PANTHER" id="PTHR23128:SF132">
    <property type="entry name" value="SERPENTINE RECEPTOR, CLASS E (EPSILON)-RELATED"/>
    <property type="match status" value="1"/>
</dbReference>
<feature type="non-terminal residue" evidence="3">
    <location>
        <position position="1"/>
    </location>
</feature>
<comment type="similarity">
    <text evidence="1">Belongs to the nematode receptor-like protein sre family.</text>
</comment>
<feature type="transmembrane region" description="Helical" evidence="2">
    <location>
        <begin position="21"/>
        <end position="41"/>
    </location>
</feature>
<gene>
    <name evidence="3" type="ORF">PMAYCL1PPCAC_15297</name>
</gene>
<name>A0AAN5HXU6_9BILA</name>
<feature type="non-terminal residue" evidence="3">
    <location>
        <position position="154"/>
    </location>
</feature>
<proteinExistence type="inferred from homology"/>
<comment type="caution">
    <text evidence="3">The sequence shown here is derived from an EMBL/GenBank/DDBJ whole genome shotgun (WGS) entry which is preliminary data.</text>
</comment>
<evidence type="ECO:0000256" key="1">
    <source>
        <dbReference type="ARBA" id="ARBA00006803"/>
    </source>
</evidence>
<dbReference type="AlphaFoldDB" id="A0AAN5HXU6"/>
<dbReference type="PANTHER" id="PTHR23128">
    <property type="entry name" value="SERPENTINE RECEPTOR, CLASS E (EPSILON)-RELATED"/>
    <property type="match status" value="1"/>
</dbReference>
<feature type="transmembrane region" description="Helical" evidence="2">
    <location>
        <begin position="53"/>
        <end position="69"/>
    </location>
</feature>
<dbReference type="InterPro" id="IPR004151">
    <property type="entry name" value="7TM_GPCR_serpentine_rcpt_Sre"/>
</dbReference>
<keyword evidence="4" id="KW-1185">Reference proteome</keyword>
<dbReference type="GO" id="GO:0016020">
    <property type="term" value="C:membrane"/>
    <property type="evidence" value="ECO:0007669"/>
    <property type="project" value="InterPro"/>
</dbReference>